<dbReference type="InterPro" id="IPR000192">
    <property type="entry name" value="Aminotrans_V_dom"/>
</dbReference>
<dbReference type="GO" id="GO:0031071">
    <property type="term" value="F:cysteine desulfurase activity"/>
    <property type="evidence" value="ECO:0007669"/>
    <property type="project" value="UniProtKB-EC"/>
</dbReference>
<dbReference type="RefSeq" id="WP_373866096.1">
    <property type="nucleotide sequence ID" value="NZ_BJVJ01000067.1"/>
</dbReference>
<dbReference type="PROSITE" id="PS00595">
    <property type="entry name" value="AA_TRANSFER_CLASS_5"/>
    <property type="match status" value="1"/>
</dbReference>
<evidence type="ECO:0000256" key="2">
    <source>
        <dbReference type="ARBA" id="ARBA00010447"/>
    </source>
</evidence>
<dbReference type="InterPro" id="IPR015424">
    <property type="entry name" value="PyrdxlP-dep_Trfase"/>
</dbReference>
<feature type="domain" description="Aminotransferase class V" evidence="7">
    <location>
        <begin position="48"/>
        <end position="414"/>
    </location>
</feature>
<evidence type="ECO:0000256" key="1">
    <source>
        <dbReference type="ARBA" id="ARBA00001933"/>
    </source>
</evidence>
<keyword evidence="9" id="KW-1185">Reference proteome</keyword>
<name>A0A511DQ80_9PSEU</name>
<comment type="catalytic activity">
    <reaction evidence="4">
        <text>(sulfur carrier)-H + L-cysteine = (sulfur carrier)-SH + L-alanine</text>
        <dbReference type="Rhea" id="RHEA:43892"/>
        <dbReference type="Rhea" id="RHEA-COMP:14737"/>
        <dbReference type="Rhea" id="RHEA-COMP:14739"/>
        <dbReference type="ChEBI" id="CHEBI:29917"/>
        <dbReference type="ChEBI" id="CHEBI:35235"/>
        <dbReference type="ChEBI" id="CHEBI:57972"/>
        <dbReference type="ChEBI" id="CHEBI:64428"/>
        <dbReference type="EC" id="2.8.1.7"/>
    </reaction>
</comment>
<dbReference type="PANTHER" id="PTHR43586:SF8">
    <property type="entry name" value="CYSTEINE DESULFURASE 1, CHLOROPLASTIC"/>
    <property type="match status" value="1"/>
</dbReference>
<dbReference type="AlphaFoldDB" id="A0A511DQ80"/>
<keyword evidence="3" id="KW-0663">Pyridoxal phosphate</keyword>
<evidence type="ECO:0000313" key="8">
    <source>
        <dbReference type="EMBL" id="GEL25904.1"/>
    </source>
</evidence>
<feature type="signal peptide" evidence="6">
    <location>
        <begin position="1"/>
        <end position="20"/>
    </location>
</feature>
<gene>
    <name evidence="8" type="ORF">PSU4_48580</name>
</gene>
<evidence type="ECO:0000313" key="9">
    <source>
        <dbReference type="Proteomes" id="UP000321685"/>
    </source>
</evidence>
<dbReference type="InterPro" id="IPR015421">
    <property type="entry name" value="PyrdxlP-dep_Trfase_major"/>
</dbReference>
<dbReference type="Pfam" id="PF00266">
    <property type="entry name" value="Aminotran_5"/>
    <property type="match status" value="1"/>
</dbReference>
<organism evidence="8 9">
    <name type="scientific">Pseudonocardia sulfidoxydans NBRC 16205</name>
    <dbReference type="NCBI Taxonomy" id="1223511"/>
    <lineage>
        <taxon>Bacteria</taxon>
        <taxon>Bacillati</taxon>
        <taxon>Actinomycetota</taxon>
        <taxon>Actinomycetes</taxon>
        <taxon>Pseudonocardiales</taxon>
        <taxon>Pseudonocardiaceae</taxon>
        <taxon>Pseudonocardia</taxon>
    </lineage>
</organism>
<proteinExistence type="inferred from homology"/>
<evidence type="ECO:0000256" key="5">
    <source>
        <dbReference type="RuleBase" id="RU004504"/>
    </source>
</evidence>
<dbReference type="PANTHER" id="PTHR43586">
    <property type="entry name" value="CYSTEINE DESULFURASE"/>
    <property type="match status" value="1"/>
</dbReference>
<comment type="caution">
    <text evidence="8">The sequence shown here is derived from an EMBL/GenBank/DDBJ whole genome shotgun (WGS) entry which is preliminary data.</text>
</comment>
<keyword evidence="8" id="KW-0032">Aminotransferase</keyword>
<evidence type="ECO:0000256" key="6">
    <source>
        <dbReference type="SAM" id="SignalP"/>
    </source>
</evidence>
<reference evidence="8 9" key="1">
    <citation type="submission" date="2019-07" db="EMBL/GenBank/DDBJ databases">
        <title>Whole genome shotgun sequence of Pseudonocardia sulfidoxydans NBRC 16205.</title>
        <authorList>
            <person name="Hosoyama A."/>
            <person name="Uohara A."/>
            <person name="Ohji S."/>
            <person name="Ichikawa N."/>
        </authorList>
    </citation>
    <scope>NUCLEOTIDE SEQUENCE [LARGE SCALE GENOMIC DNA]</scope>
    <source>
        <strain evidence="8 9">NBRC 16205</strain>
    </source>
</reference>
<evidence type="ECO:0000256" key="4">
    <source>
        <dbReference type="ARBA" id="ARBA00050776"/>
    </source>
</evidence>
<dbReference type="SUPFAM" id="SSF53383">
    <property type="entry name" value="PLP-dependent transferases"/>
    <property type="match status" value="1"/>
</dbReference>
<keyword evidence="6" id="KW-0732">Signal</keyword>
<sequence>MPTLLAATCTTAAPAPTALAPTGAALPAVLGAGLPVPVVDGTTVPHANLDLAASAPALQCVADRVAALLPYHASVHRGAGYASQVCTAALEAARRTVGRFVGARADDVVVFTRNTTDALNLLAGAVPGSVLCLDVEHHANLLAWRGGPHRILRAAASVDATLTDLRDALAATPTALVAVTGASNVTGEVLPLAEIARIAHEAGARIVVDAAQLAPHRRVDIESAGIDYVALSGHKLYAPFGCGALIGRRDWLDVATPYLAGGGAVQRVTAAGNGAAAEVSWAPAPHRHEAGTPNVPGAVALAAACDALDACFDDAVAQERALSDRLAAGLESCPGVRPLRIWHDAADRVGVHTFVVDGHPAGLVAAYLSAEHGISVRDGKFCAHPLVDRLTGWAEGAVRASLGLGTTQADVDRLVTALHELVENGPRWTYECVDGRWVPVDDPRDLDPLGLGGTATGTGHGGCGH</sequence>
<comment type="cofactor">
    <cofactor evidence="1 5">
        <name>pyridoxal 5'-phosphate</name>
        <dbReference type="ChEBI" id="CHEBI:597326"/>
    </cofactor>
</comment>
<evidence type="ECO:0000259" key="7">
    <source>
        <dbReference type="Pfam" id="PF00266"/>
    </source>
</evidence>
<dbReference type="Gene3D" id="3.90.1150.10">
    <property type="entry name" value="Aspartate Aminotransferase, domain 1"/>
    <property type="match status" value="1"/>
</dbReference>
<dbReference type="Proteomes" id="UP000321685">
    <property type="component" value="Unassembled WGS sequence"/>
</dbReference>
<dbReference type="EMBL" id="BJVJ01000067">
    <property type="protein sequence ID" value="GEL25904.1"/>
    <property type="molecule type" value="Genomic_DNA"/>
</dbReference>
<accession>A0A511DQ80</accession>
<dbReference type="InterPro" id="IPR020578">
    <property type="entry name" value="Aminotrans_V_PyrdxlP_BS"/>
</dbReference>
<dbReference type="GO" id="GO:0008483">
    <property type="term" value="F:transaminase activity"/>
    <property type="evidence" value="ECO:0007669"/>
    <property type="project" value="UniProtKB-KW"/>
</dbReference>
<feature type="chain" id="PRO_5021832778" evidence="6">
    <location>
        <begin position="21"/>
        <end position="465"/>
    </location>
</feature>
<keyword evidence="8" id="KW-0808">Transferase</keyword>
<protein>
    <submittedName>
        <fullName evidence="8">Putative aminotransferase/cysteine desulfurase</fullName>
    </submittedName>
</protein>
<evidence type="ECO:0000256" key="3">
    <source>
        <dbReference type="ARBA" id="ARBA00022898"/>
    </source>
</evidence>
<dbReference type="InterPro" id="IPR015422">
    <property type="entry name" value="PyrdxlP-dep_Trfase_small"/>
</dbReference>
<dbReference type="Gene3D" id="3.40.640.10">
    <property type="entry name" value="Type I PLP-dependent aspartate aminotransferase-like (Major domain)"/>
    <property type="match status" value="1"/>
</dbReference>
<comment type="similarity">
    <text evidence="2">Belongs to the class-V pyridoxal-phosphate-dependent aminotransferase family. Csd subfamily.</text>
</comment>